<dbReference type="Proteomes" id="UP000017175">
    <property type="component" value="Chromosome"/>
</dbReference>
<evidence type="ECO:0000313" key="1">
    <source>
        <dbReference type="EMBL" id="AKV10454.1"/>
    </source>
</evidence>
<reference evidence="1 2" key="1">
    <citation type="journal article" date="2012" name="J. Bacteriol.">
        <title>Draft genome sequence of the cyanide-utilizing bacterium Pseudomonas fluorescens strain NCIMB 11764.</title>
        <authorList>
            <person name="Vilo C.A."/>
            <person name="Benedik M.J."/>
            <person name="Kunz D.A."/>
            <person name="Dong Q."/>
        </authorList>
    </citation>
    <scope>NUCLEOTIDE SEQUENCE [LARGE SCALE GENOMIC DNA]</scope>
    <source>
        <strain evidence="1 2">NCIMB 11764</strain>
    </source>
</reference>
<dbReference type="RefSeq" id="WP_017340502.1">
    <property type="nucleotide sequence ID" value="NZ_CP010945.1"/>
</dbReference>
<sequence>MTSNELVEGRNLIEHGGFSSGWQDTWTVEGSHLVREDSVTGKFYLQLNNEATVRCSVDLPIAPAPDKKALYWFSFSYEGLGARPSNVTIQNESGDVIFDEAFMSRKSQDNSGTADPAPLAELRPYPPIELEGLLPTDKKIDLVVTAATGGSREGINVTDFKFDLRLAPLELRSMLLDGREILPAVFSTSAVS</sequence>
<evidence type="ECO:0000313" key="2">
    <source>
        <dbReference type="Proteomes" id="UP000017175"/>
    </source>
</evidence>
<proteinExistence type="predicted"/>
<dbReference type="OrthoDB" id="7032178at2"/>
<dbReference type="Gene3D" id="2.60.120.260">
    <property type="entry name" value="Galactose-binding domain-like"/>
    <property type="match status" value="1"/>
</dbReference>
<dbReference type="EMBL" id="CP010945">
    <property type="protein sequence ID" value="AKV10454.1"/>
    <property type="molecule type" value="Genomic_DNA"/>
</dbReference>
<accession>A0A0K1QXJ9</accession>
<gene>
    <name evidence="1" type="ORF">B723_30260</name>
</gene>
<organism evidence="1 2">
    <name type="scientific">Pseudomonas fluorescens NCIMB 11764</name>
    <dbReference type="NCBI Taxonomy" id="1221522"/>
    <lineage>
        <taxon>Bacteria</taxon>
        <taxon>Pseudomonadati</taxon>
        <taxon>Pseudomonadota</taxon>
        <taxon>Gammaproteobacteria</taxon>
        <taxon>Pseudomonadales</taxon>
        <taxon>Pseudomonadaceae</taxon>
        <taxon>Pseudomonas</taxon>
    </lineage>
</organism>
<dbReference type="AlphaFoldDB" id="A0A0K1QXJ9"/>
<protein>
    <submittedName>
        <fullName evidence="1">Uncharacterized protein</fullName>
    </submittedName>
</protein>
<name>A0A0K1QXJ9_PSEFL</name>